<proteinExistence type="predicted"/>
<dbReference type="Proteomes" id="UP000576645">
    <property type="component" value="Unassembled WGS sequence"/>
</dbReference>
<dbReference type="EMBL" id="VTXP01000004">
    <property type="protein sequence ID" value="NOJ22747.1"/>
    <property type="molecule type" value="Genomic_DNA"/>
</dbReference>
<sequence length="83" mass="7518">MYNLSVDEISMVDGGGDGNSSGYPASPSAVKQQSGPQGDWGRGVLCGMAVGAAGGAAGAAVKGIGAAAGIGAGAGFGSGVCGA</sequence>
<evidence type="ECO:0000313" key="3">
    <source>
        <dbReference type="Proteomes" id="UP000576645"/>
    </source>
</evidence>
<evidence type="ECO:0008006" key="4">
    <source>
        <dbReference type="Google" id="ProtNLM"/>
    </source>
</evidence>
<protein>
    <recommendedName>
        <fullName evidence="4">Bacteriocin</fullName>
    </recommendedName>
</protein>
<dbReference type="AlphaFoldDB" id="A0AAP7DD76"/>
<reference evidence="2 3" key="1">
    <citation type="submission" date="2019-09" db="EMBL/GenBank/DDBJ databases">
        <title>Draft genome sequencing and comparative genomics of hatchery-associated Vibrios.</title>
        <authorList>
            <person name="Kehlet-Delgado H."/>
            <person name="Mueller R.S."/>
        </authorList>
    </citation>
    <scope>NUCLEOTIDE SEQUENCE [LARGE SCALE GENOMIC DNA]</scope>
    <source>
        <strain evidence="2 3">09-121-3</strain>
    </source>
</reference>
<evidence type="ECO:0000313" key="2">
    <source>
        <dbReference type="EMBL" id="NOJ22747.1"/>
    </source>
</evidence>
<feature type="region of interest" description="Disordered" evidence="1">
    <location>
        <begin position="1"/>
        <end position="37"/>
    </location>
</feature>
<comment type="caution">
    <text evidence="2">The sequence shown here is derived from an EMBL/GenBank/DDBJ whole genome shotgun (WGS) entry which is preliminary data.</text>
</comment>
<evidence type="ECO:0000256" key="1">
    <source>
        <dbReference type="SAM" id="MobiDB-lite"/>
    </source>
</evidence>
<accession>A0AAP7DD76</accession>
<organism evidence="2 3">
    <name type="scientific">Vibrio coralliilyticus</name>
    <dbReference type="NCBI Taxonomy" id="190893"/>
    <lineage>
        <taxon>Bacteria</taxon>
        <taxon>Pseudomonadati</taxon>
        <taxon>Pseudomonadota</taxon>
        <taxon>Gammaproteobacteria</taxon>
        <taxon>Vibrionales</taxon>
        <taxon>Vibrionaceae</taxon>
        <taxon>Vibrio</taxon>
    </lineage>
</organism>
<dbReference type="RefSeq" id="WP_171352390.1">
    <property type="nucleotide sequence ID" value="NZ_JABSMV010000005.1"/>
</dbReference>
<name>A0AAP7DD76_9VIBR</name>
<gene>
    <name evidence="2" type="ORF">F0238_08350</name>
</gene>